<dbReference type="RefSeq" id="WP_040105761.1">
    <property type="nucleotide sequence ID" value="NZ_JABEVU030000001.1"/>
</dbReference>
<evidence type="ECO:0000256" key="7">
    <source>
        <dbReference type="ARBA" id="ARBA00033367"/>
    </source>
</evidence>
<dbReference type="EMBL" id="JABEVU030000001">
    <property type="protein sequence ID" value="MDB0580383.1"/>
    <property type="molecule type" value="Genomic_DNA"/>
</dbReference>
<dbReference type="Proteomes" id="UP000527860">
    <property type="component" value="Unassembled WGS sequence"/>
</dbReference>
<dbReference type="PANTHER" id="PTHR43101:SF1">
    <property type="entry name" value="BETA-FRUCTOSIDASE"/>
    <property type="match status" value="1"/>
</dbReference>
<keyword evidence="9" id="KW-0119">Carbohydrate metabolism</keyword>
<proteinExistence type="inferred from homology"/>
<dbReference type="InterPro" id="IPR006232">
    <property type="entry name" value="Suc6P_hydrolase"/>
</dbReference>
<dbReference type="InterPro" id="IPR001362">
    <property type="entry name" value="Glyco_hydro_32"/>
</dbReference>
<reference evidence="12 14" key="1">
    <citation type="submission" date="2015-01" db="EMBL/GenBank/DDBJ databases">
        <title>Genome sequences of high lactate-tolerant strain Salinicoccus roseus W12 with industrial interest.</title>
        <authorList>
            <person name="Wang H."/>
            <person name="Yu B."/>
        </authorList>
    </citation>
    <scope>NUCLEOTIDE SEQUENCE [LARGE SCALE GENOMIC DNA]</scope>
    <source>
        <strain evidence="12 14">W12</strain>
    </source>
</reference>
<keyword evidence="15" id="KW-1185">Reference proteome</keyword>
<name>A0A0C2HGK8_9STAP</name>
<evidence type="ECO:0000256" key="4">
    <source>
        <dbReference type="ARBA" id="ARBA00019623"/>
    </source>
</evidence>
<dbReference type="NCBIfam" id="TIGR01322">
    <property type="entry name" value="scrB_fam"/>
    <property type="match status" value="1"/>
</dbReference>
<dbReference type="SUPFAM" id="SSF75005">
    <property type="entry name" value="Arabinanase/levansucrase/invertase"/>
    <property type="match status" value="1"/>
</dbReference>
<dbReference type="Gene3D" id="2.60.120.560">
    <property type="entry name" value="Exo-inulinase, domain 1"/>
    <property type="match status" value="1"/>
</dbReference>
<dbReference type="Pfam" id="PF00251">
    <property type="entry name" value="Glyco_hydro_32N"/>
    <property type="match status" value="1"/>
</dbReference>
<dbReference type="InterPro" id="IPR013148">
    <property type="entry name" value="Glyco_hydro_32_N"/>
</dbReference>
<keyword evidence="6 8" id="KW-0326">Glycosidase</keyword>
<dbReference type="InterPro" id="IPR013320">
    <property type="entry name" value="ConA-like_dom_sf"/>
</dbReference>
<comment type="pathway">
    <text evidence="1 9">Glycan biosynthesis; sucrose metabolism.</text>
</comment>
<dbReference type="Proteomes" id="UP000031546">
    <property type="component" value="Unassembled WGS sequence"/>
</dbReference>
<accession>A0A0C2HGK8</accession>
<organism evidence="12 14">
    <name type="scientific">Salinicoccus roseus</name>
    <dbReference type="NCBI Taxonomy" id="45670"/>
    <lineage>
        <taxon>Bacteria</taxon>
        <taxon>Bacillati</taxon>
        <taxon>Bacillota</taxon>
        <taxon>Bacilli</taxon>
        <taxon>Bacillales</taxon>
        <taxon>Staphylococcaceae</taxon>
        <taxon>Salinicoccus</taxon>
    </lineage>
</organism>
<dbReference type="GO" id="GO:0004564">
    <property type="term" value="F:beta-fructofuranosidase activity"/>
    <property type="evidence" value="ECO:0007669"/>
    <property type="project" value="UniProtKB-EC"/>
</dbReference>
<feature type="domain" description="Glycosyl hydrolase family 32 N-terminal" evidence="10">
    <location>
        <begin position="38"/>
        <end position="328"/>
    </location>
</feature>
<comment type="function">
    <text evidence="9">Enables the bacterium to metabolize sucrose as a sole carbon source.</text>
</comment>
<evidence type="ECO:0000313" key="12">
    <source>
        <dbReference type="EMBL" id="KIH70749.1"/>
    </source>
</evidence>
<comment type="subcellular location">
    <subcellularLocation>
        <location evidence="9">Cytoplasm</location>
    </subcellularLocation>
</comment>
<keyword evidence="5 8" id="KW-0378">Hydrolase</keyword>
<dbReference type="Pfam" id="PF08244">
    <property type="entry name" value="Glyco_hydro_32C"/>
    <property type="match status" value="1"/>
</dbReference>
<evidence type="ECO:0000256" key="6">
    <source>
        <dbReference type="ARBA" id="ARBA00023295"/>
    </source>
</evidence>
<evidence type="ECO:0000256" key="1">
    <source>
        <dbReference type="ARBA" id="ARBA00004914"/>
    </source>
</evidence>
<sequence length="491" mass="56112">MKFDSNTEAFKALGEADNDSLNERLEQAQDDQWRQKYHVQPIAGSMNSIAGFVHHEGLYHIFYQWSPFADKRTRCLYHVTSDDLVYFENRGIVKMLSDGAYSGSAFVMEEGIHLYHTEVRSNTVYQQYTPFTIQAGALHPGRTVPVIKGVPPEYRWLMKDPKVWHEDGRHIMLLGAASPEDYGRLLVFAGETPSSFEYRGELKTGLDQFGFMWEAPDYFELDGHQVFVFCPQGLDKYRNSYWNIYQSGYIIGEADCEALTLDHGPFHELDHGFDFYAPKTALNGDGERLMIGWMGMKETAYPTGEAWSHCLTLPRELSIEEGRLKQRPAASLRKLREAEMTAEGYFNHRPKKVRDFYGDSYELVMDILENDATRIHIDLRVSRREQTSLIYETDTQTLILDTAFSGAMPENVDGTDRKVVLDSPLASLHIFVDVSSIEIFANDGEVVMTARIFPSDRATGMEVSTEIGSCHVKMTRYNLKQLSLKPVLDHR</sequence>
<evidence type="ECO:0000313" key="14">
    <source>
        <dbReference type="Proteomes" id="UP000031546"/>
    </source>
</evidence>
<comment type="similarity">
    <text evidence="2 8">Belongs to the glycosyl hydrolase 32 family.</text>
</comment>
<dbReference type="SUPFAM" id="SSF49899">
    <property type="entry name" value="Concanavalin A-like lectins/glucanases"/>
    <property type="match status" value="1"/>
</dbReference>
<dbReference type="PANTHER" id="PTHR43101">
    <property type="entry name" value="BETA-FRUCTOSIDASE"/>
    <property type="match status" value="1"/>
</dbReference>
<gene>
    <name evidence="13" type="ORF">F7P68_0007550</name>
    <name evidence="12" type="ORF">SN16_06205</name>
</gene>
<evidence type="ECO:0000259" key="11">
    <source>
        <dbReference type="Pfam" id="PF08244"/>
    </source>
</evidence>
<comment type="caution">
    <text evidence="12">The sequence shown here is derived from an EMBL/GenBank/DDBJ whole genome shotgun (WGS) entry which is preliminary data.</text>
</comment>
<reference evidence="13" key="3">
    <citation type="submission" date="2022-12" db="EMBL/GenBank/DDBJ databases">
        <title>Genome analysis and biological profiling of marine Salinicoccus roseus MOSEL-ME25.</title>
        <authorList>
            <person name="Mirza F.T."/>
            <person name="Xie Y."/>
            <person name="Shinwari Z.K."/>
        </authorList>
    </citation>
    <scope>NUCLEOTIDE SEQUENCE</scope>
    <source>
        <strain evidence="13">MOSEL-ME25</strain>
    </source>
</reference>
<keyword evidence="9" id="KW-0963">Cytoplasm</keyword>
<evidence type="ECO:0000256" key="2">
    <source>
        <dbReference type="ARBA" id="ARBA00009902"/>
    </source>
</evidence>
<dbReference type="GO" id="GO:0005737">
    <property type="term" value="C:cytoplasm"/>
    <property type="evidence" value="ECO:0007669"/>
    <property type="project" value="UniProtKB-SubCell"/>
</dbReference>
<dbReference type="UniPathway" id="UPA00238"/>
<dbReference type="GeneID" id="77845145"/>
<dbReference type="STRING" id="45670.SN16_06205"/>
<dbReference type="InterPro" id="IPR023296">
    <property type="entry name" value="Glyco_hydro_beta-prop_sf"/>
</dbReference>
<evidence type="ECO:0000256" key="9">
    <source>
        <dbReference type="RuleBase" id="RU365015"/>
    </source>
</evidence>
<dbReference type="AlphaFoldDB" id="A0A0C2HGK8"/>
<dbReference type="OrthoDB" id="9759709at2"/>
<evidence type="ECO:0000313" key="15">
    <source>
        <dbReference type="Proteomes" id="UP000527860"/>
    </source>
</evidence>
<dbReference type="InterPro" id="IPR051214">
    <property type="entry name" value="GH32_Enzymes"/>
</dbReference>
<evidence type="ECO:0000259" key="10">
    <source>
        <dbReference type="Pfam" id="PF00251"/>
    </source>
</evidence>
<comment type="catalytic activity">
    <reaction evidence="8">
        <text>Hydrolysis of terminal non-reducing beta-D-fructofuranoside residues in beta-D-fructofuranosides.</text>
        <dbReference type="EC" id="3.2.1.26"/>
    </reaction>
</comment>
<protein>
    <recommendedName>
        <fullName evidence="4 8">Sucrose-6-phosphate hydrolase</fullName>
        <ecNumber evidence="3 8">3.2.1.26</ecNumber>
    </recommendedName>
    <alternativeName>
        <fullName evidence="7 9">Invertase</fullName>
    </alternativeName>
</protein>
<reference evidence="13" key="2">
    <citation type="submission" date="2020-04" db="EMBL/GenBank/DDBJ databases">
        <authorList>
            <person name="Tanveer F."/>
            <person name="Xie Y."/>
            <person name="Shinwari Z.K."/>
        </authorList>
    </citation>
    <scope>NUCLEOTIDE SEQUENCE</scope>
    <source>
        <strain evidence="13">MOSEL-ME25</strain>
    </source>
</reference>
<dbReference type="InterPro" id="IPR013189">
    <property type="entry name" value="Glyco_hydro_32_C"/>
</dbReference>
<dbReference type="EMBL" id="JXII01000005">
    <property type="protein sequence ID" value="KIH70749.1"/>
    <property type="molecule type" value="Genomic_DNA"/>
</dbReference>
<dbReference type="SMART" id="SM00640">
    <property type="entry name" value="Glyco_32"/>
    <property type="match status" value="1"/>
</dbReference>
<dbReference type="EC" id="3.2.1.26" evidence="3 8"/>
<evidence type="ECO:0000256" key="5">
    <source>
        <dbReference type="ARBA" id="ARBA00022801"/>
    </source>
</evidence>
<dbReference type="Gene3D" id="2.115.10.20">
    <property type="entry name" value="Glycosyl hydrolase domain, family 43"/>
    <property type="match status" value="1"/>
</dbReference>
<feature type="domain" description="Glycosyl hydrolase family 32 C-terminal" evidence="11">
    <location>
        <begin position="355"/>
        <end position="471"/>
    </location>
</feature>
<evidence type="ECO:0000256" key="3">
    <source>
        <dbReference type="ARBA" id="ARBA00012758"/>
    </source>
</evidence>
<dbReference type="CDD" id="cd18623">
    <property type="entry name" value="GH32_ScrB-like"/>
    <property type="match status" value="1"/>
</dbReference>
<dbReference type="GO" id="GO:0005985">
    <property type="term" value="P:sucrose metabolic process"/>
    <property type="evidence" value="ECO:0007669"/>
    <property type="project" value="UniProtKB-UniPathway"/>
</dbReference>
<evidence type="ECO:0000313" key="13">
    <source>
        <dbReference type="EMBL" id="MDB0580383.1"/>
    </source>
</evidence>
<evidence type="ECO:0000256" key="8">
    <source>
        <dbReference type="RuleBase" id="RU362110"/>
    </source>
</evidence>